<protein>
    <recommendedName>
        <fullName evidence="1">Methyltransferase domain-containing protein</fullName>
    </recommendedName>
</protein>
<dbReference type="Gene3D" id="3.40.50.150">
    <property type="entry name" value="Vaccinia Virus protein VP39"/>
    <property type="match status" value="1"/>
</dbReference>
<accession>A0A1Q5ZXN3</accession>
<dbReference type="AlphaFoldDB" id="A0A1Q5ZXN3"/>
<reference evidence="2 3" key="1">
    <citation type="submission" date="2016-11" db="EMBL/GenBank/DDBJ databases">
        <title>Whole Genome Sequencing of Mucilaginibacter polytrichastri RG4-7(T) isolated from the moss sample.</title>
        <authorList>
            <person name="Li Y."/>
        </authorList>
    </citation>
    <scope>NUCLEOTIDE SEQUENCE [LARGE SCALE GENOMIC DNA]</scope>
    <source>
        <strain evidence="2 3">RG4-7</strain>
    </source>
</reference>
<dbReference type="Pfam" id="PF13649">
    <property type="entry name" value="Methyltransf_25"/>
    <property type="match status" value="1"/>
</dbReference>
<evidence type="ECO:0000313" key="2">
    <source>
        <dbReference type="EMBL" id="OKS86507.1"/>
    </source>
</evidence>
<feature type="domain" description="Methyltransferase" evidence="1">
    <location>
        <begin position="46"/>
        <end position="129"/>
    </location>
</feature>
<dbReference type="EMBL" id="MPPL01000001">
    <property type="protein sequence ID" value="OKS86507.1"/>
    <property type="molecule type" value="Genomic_DNA"/>
</dbReference>
<gene>
    <name evidence="2" type="ORF">RG47T_1963</name>
</gene>
<proteinExistence type="predicted"/>
<evidence type="ECO:0000313" key="3">
    <source>
        <dbReference type="Proteomes" id="UP000186720"/>
    </source>
</evidence>
<evidence type="ECO:0000259" key="1">
    <source>
        <dbReference type="Pfam" id="PF13649"/>
    </source>
</evidence>
<comment type="caution">
    <text evidence="2">The sequence shown here is derived from an EMBL/GenBank/DDBJ whole genome shotgun (WGS) entry which is preliminary data.</text>
</comment>
<sequence>MSRFHKARISEYGAGTAAALGWKSEQRQHIRFETLAQIGDLENTSVLDAGCGHGDLKGFLDTRFNTFRYAGIDMMEEFLDVATARYGNLPDTKFYLGDCSSGNLPYMDYVLCSGMLSYRSSEADYVFTMIAKLFGSCRIGLGFNLLSQIDVDGIVVAYAPDKIIDYCNELASKVILNKGYIDDDFTIFMYH</sequence>
<name>A0A1Q5ZXN3_9SPHI</name>
<dbReference type="InterPro" id="IPR029063">
    <property type="entry name" value="SAM-dependent_MTases_sf"/>
</dbReference>
<dbReference type="STRING" id="1302689.RG47T_1963"/>
<dbReference type="Proteomes" id="UP000186720">
    <property type="component" value="Unassembled WGS sequence"/>
</dbReference>
<organism evidence="2 3">
    <name type="scientific">Mucilaginibacter polytrichastri</name>
    <dbReference type="NCBI Taxonomy" id="1302689"/>
    <lineage>
        <taxon>Bacteria</taxon>
        <taxon>Pseudomonadati</taxon>
        <taxon>Bacteroidota</taxon>
        <taxon>Sphingobacteriia</taxon>
        <taxon>Sphingobacteriales</taxon>
        <taxon>Sphingobacteriaceae</taxon>
        <taxon>Mucilaginibacter</taxon>
    </lineage>
</organism>
<dbReference type="InterPro" id="IPR041698">
    <property type="entry name" value="Methyltransf_25"/>
</dbReference>
<dbReference type="SUPFAM" id="SSF53335">
    <property type="entry name" value="S-adenosyl-L-methionine-dependent methyltransferases"/>
    <property type="match status" value="1"/>
</dbReference>
<keyword evidence="3" id="KW-1185">Reference proteome</keyword>